<comment type="pathway">
    <text evidence="1 9">Isoprenoid biosynthesis; isopentenyl diphosphate biosynthesis via DXP pathway; isopentenyl diphosphate from 1-deoxy-D-xylulose 5-phosphate: step 1/6.</text>
</comment>
<feature type="binding site" evidence="9">
    <location>
        <position position="124"/>
    </location>
    <ligand>
        <name>NADPH</name>
        <dbReference type="ChEBI" id="CHEBI:57783"/>
    </ligand>
</feature>
<dbReference type="GO" id="GO:0030604">
    <property type="term" value="F:1-deoxy-D-xylulose-5-phosphate reductoisomerase activity"/>
    <property type="evidence" value="ECO:0007669"/>
    <property type="project" value="UniProtKB-EC"/>
</dbReference>
<dbReference type="Gene3D" id="3.40.50.720">
    <property type="entry name" value="NAD(P)-binding Rossmann-like Domain"/>
    <property type="match status" value="1"/>
</dbReference>
<reference evidence="13 14" key="1">
    <citation type="submission" date="2021-03" db="EMBL/GenBank/DDBJ databases">
        <title>Succinivibrio sp. nov. isolated from feces of cow.</title>
        <authorList>
            <person name="Choi J.-Y."/>
        </authorList>
    </citation>
    <scope>NUCLEOTIDE SEQUENCE [LARGE SCALE GENOMIC DNA]</scope>
    <source>
        <strain evidence="13 14">AGMB01872</strain>
    </source>
</reference>
<evidence type="ECO:0000313" key="14">
    <source>
        <dbReference type="Proteomes" id="UP000731465"/>
    </source>
</evidence>
<dbReference type="SUPFAM" id="SSF55347">
    <property type="entry name" value="Glyceraldehyde-3-phosphate dehydrogenase-like, C-terminal domain"/>
    <property type="match status" value="1"/>
</dbReference>
<comment type="cofactor">
    <cofactor evidence="9">
        <name>Mg(2+)</name>
        <dbReference type="ChEBI" id="CHEBI:18420"/>
    </cofactor>
    <cofactor evidence="9">
        <name>Mn(2+)</name>
        <dbReference type="ChEBI" id="CHEBI:29035"/>
    </cofactor>
</comment>
<feature type="binding site" evidence="9">
    <location>
        <position position="209"/>
    </location>
    <ligand>
        <name>1-deoxy-D-xylulose 5-phosphate</name>
        <dbReference type="ChEBI" id="CHEBI:57792"/>
    </ligand>
</feature>
<evidence type="ECO:0000256" key="8">
    <source>
        <dbReference type="ARBA" id="ARBA00048543"/>
    </source>
</evidence>
<dbReference type="RefSeq" id="WP_219936730.1">
    <property type="nucleotide sequence ID" value="NZ_JAGFNY010000004.1"/>
</dbReference>
<feature type="binding site" evidence="9">
    <location>
        <position position="125"/>
    </location>
    <ligand>
        <name>1-deoxy-D-xylulose 5-phosphate</name>
        <dbReference type="ChEBI" id="CHEBI:57792"/>
    </ligand>
</feature>
<keyword evidence="5 9" id="KW-0560">Oxidoreductase</keyword>
<dbReference type="NCBIfam" id="TIGR00243">
    <property type="entry name" value="Dxr"/>
    <property type="match status" value="1"/>
</dbReference>
<sequence length="398" mass="42679">MRYVTVLGATGSIGKSTLDVIRRHPDLFSVYGLVASTSIDAMIDSIREFKPKVVAMSSEKAAIEVLKRVKELQLPCEVLFGDDGVETLAGDGSADIVVGAIVGAAGLRPLIAAAKTGCIIALANKEALVMSGTIFFETAKKYGARVLPVDSEHSAIFQSLPFEVQENLGFCNLKSAHVDKILLTGSGGPFRDTPIKDLEFVDAKTAIAHPVWSMGPKISVDSATMMNKGLEFIEARYLFNADDGDIQVVIHPQSVIHSMVSYEDGAVMAQLGNPDMRTPIAVALGFPERISSGVNRLDFTKLSSLTFMEPDFSRYPCLKLAMQASKSGQSATTALNAANEVAVASFLESKIKFTDISCVVDTVLCSNTCKEPNSIDEVLSIDESARKRAIDYIGKLNG</sequence>
<evidence type="ECO:0000259" key="10">
    <source>
        <dbReference type="Pfam" id="PF02670"/>
    </source>
</evidence>
<evidence type="ECO:0000256" key="3">
    <source>
        <dbReference type="ARBA" id="ARBA00022723"/>
    </source>
</evidence>
<keyword evidence="14" id="KW-1185">Reference proteome</keyword>
<dbReference type="Proteomes" id="UP000731465">
    <property type="component" value="Unassembled WGS sequence"/>
</dbReference>
<feature type="binding site" evidence="9">
    <location>
        <position position="152"/>
    </location>
    <ligand>
        <name>1-deoxy-D-xylulose 5-phosphate</name>
        <dbReference type="ChEBI" id="CHEBI:57792"/>
    </ligand>
</feature>
<feature type="binding site" evidence="9">
    <location>
        <position position="150"/>
    </location>
    <ligand>
        <name>Mn(2+)</name>
        <dbReference type="ChEBI" id="CHEBI:29035"/>
    </ligand>
</feature>
<dbReference type="Pfam" id="PF02670">
    <property type="entry name" value="DXP_reductoisom"/>
    <property type="match status" value="1"/>
</dbReference>
<name>A0ABS7DF66_9GAMM</name>
<evidence type="ECO:0000256" key="1">
    <source>
        <dbReference type="ARBA" id="ARBA00005094"/>
    </source>
</evidence>
<keyword evidence="3 9" id="KW-0479">Metal-binding</keyword>
<keyword evidence="7 9" id="KW-0414">Isoprene biosynthesis</keyword>
<evidence type="ECO:0000313" key="13">
    <source>
        <dbReference type="EMBL" id="MBW7569747.1"/>
    </source>
</evidence>
<dbReference type="EMBL" id="JAGFNY010000004">
    <property type="protein sequence ID" value="MBW7569747.1"/>
    <property type="molecule type" value="Genomic_DNA"/>
</dbReference>
<comment type="caution">
    <text evidence="13">The sequence shown here is derived from an EMBL/GenBank/DDBJ whole genome shotgun (WGS) entry which is preliminary data.</text>
</comment>
<feature type="binding site" evidence="9">
    <location>
        <position position="12"/>
    </location>
    <ligand>
        <name>NADPH</name>
        <dbReference type="ChEBI" id="CHEBI:57783"/>
    </ligand>
</feature>
<dbReference type="PANTHER" id="PTHR30525">
    <property type="entry name" value="1-DEOXY-D-XYLULOSE 5-PHOSPHATE REDUCTOISOMERASE"/>
    <property type="match status" value="1"/>
</dbReference>
<dbReference type="HAMAP" id="MF_00183">
    <property type="entry name" value="DXP_reductoisom"/>
    <property type="match status" value="1"/>
</dbReference>
<dbReference type="NCBIfam" id="NF009114">
    <property type="entry name" value="PRK12464.1"/>
    <property type="match status" value="1"/>
</dbReference>
<keyword evidence="6 9" id="KW-0464">Manganese</keyword>
<comment type="function">
    <text evidence="9">Catalyzes the NADPH-dependent rearrangement and reduction of 1-deoxy-D-xylulose-5-phosphate (DXP) to 2-C-methyl-D-erythritol 4-phosphate (MEP).</text>
</comment>
<feature type="binding site" evidence="9">
    <location>
        <position position="231"/>
    </location>
    <ligand>
        <name>1-deoxy-D-xylulose 5-phosphate</name>
        <dbReference type="ChEBI" id="CHEBI:57792"/>
    </ligand>
</feature>
<feature type="binding site" evidence="9">
    <location>
        <position position="151"/>
    </location>
    <ligand>
        <name>1-deoxy-D-xylulose 5-phosphate</name>
        <dbReference type="ChEBI" id="CHEBI:57792"/>
    </ligand>
</feature>
<evidence type="ECO:0000259" key="11">
    <source>
        <dbReference type="Pfam" id="PF08436"/>
    </source>
</evidence>
<feature type="binding site" evidence="9">
    <location>
        <position position="228"/>
    </location>
    <ligand>
        <name>1-deoxy-D-xylulose 5-phosphate</name>
        <dbReference type="ChEBI" id="CHEBI:57792"/>
    </ligand>
</feature>
<keyword evidence="9" id="KW-0460">Magnesium</keyword>
<feature type="binding site" evidence="9">
    <location>
        <position position="11"/>
    </location>
    <ligand>
        <name>NADPH</name>
        <dbReference type="ChEBI" id="CHEBI:57783"/>
    </ligand>
</feature>
<feature type="binding site" evidence="9">
    <location>
        <position position="126"/>
    </location>
    <ligand>
        <name>NADPH</name>
        <dbReference type="ChEBI" id="CHEBI:57783"/>
    </ligand>
</feature>
<evidence type="ECO:0000256" key="4">
    <source>
        <dbReference type="ARBA" id="ARBA00022857"/>
    </source>
</evidence>
<feature type="binding site" evidence="9">
    <location>
        <position position="13"/>
    </location>
    <ligand>
        <name>NADPH</name>
        <dbReference type="ChEBI" id="CHEBI:57783"/>
    </ligand>
</feature>
<comment type="catalytic activity">
    <reaction evidence="8">
        <text>2-C-methyl-D-erythritol 4-phosphate + NADP(+) = 1-deoxy-D-xylulose 5-phosphate + NADPH + H(+)</text>
        <dbReference type="Rhea" id="RHEA:13717"/>
        <dbReference type="ChEBI" id="CHEBI:15378"/>
        <dbReference type="ChEBI" id="CHEBI:57783"/>
        <dbReference type="ChEBI" id="CHEBI:57792"/>
        <dbReference type="ChEBI" id="CHEBI:58262"/>
        <dbReference type="ChEBI" id="CHEBI:58349"/>
        <dbReference type="EC" id="1.1.1.267"/>
    </reaction>
    <physiologicalReaction direction="right-to-left" evidence="8">
        <dbReference type="Rhea" id="RHEA:13719"/>
    </physiologicalReaction>
</comment>
<feature type="domain" description="1-deoxy-D-xylulose 5-phosphate reductoisomerase N-terminal" evidence="10">
    <location>
        <begin position="4"/>
        <end position="132"/>
    </location>
</feature>
<evidence type="ECO:0000256" key="9">
    <source>
        <dbReference type="HAMAP-Rule" id="MF_00183"/>
    </source>
</evidence>
<dbReference type="InterPro" id="IPR026877">
    <property type="entry name" value="DXPR_C"/>
</dbReference>
<comment type="similarity">
    <text evidence="2 9">Belongs to the DXR family.</text>
</comment>
<feature type="binding site" evidence="9">
    <location>
        <position position="186"/>
    </location>
    <ligand>
        <name>1-deoxy-D-xylulose 5-phosphate</name>
        <dbReference type="ChEBI" id="CHEBI:57792"/>
    </ligand>
</feature>
<evidence type="ECO:0000256" key="7">
    <source>
        <dbReference type="ARBA" id="ARBA00023229"/>
    </source>
</evidence>
<dbReference type="EC" id="1.1.1.267" evidence="9"/>
<evidence type="ECO:0000256" key="6">
    <source>
        <dbReference type="ARBA" id="ARBA00023211"/>
    </source>
</evidence>
<feature type="binding site" evidence="9">
    <location>
        <position position="215"/>
    </location>
    <ligand>
        <name>NADPH</name>
        <dbReference type="ChEBI" id="CHEBI:57783"/>
    </ligand>
</feature>
<dbReference type="InterPro" id="IPR003821">
    <property type="entry name" value="DXP_reductoisomerase"/>
</dbReference>
<dbReference type="SUPFAM" id="SSF51735">
    <property type="entry name" value="NAD(P)-binding Rossmann-fold domains"/>
    <property type="match status" value="1"/>
</dbReference>
<dbReference type="Gene3D" id="1.10.1740.10">
    <property type="match status" value="1"/>
</dbReference>
<dbReference type="InterPro" id="IPR013644">
    <property type="entry name" value="DXP_reductoisomerase_C"/>
</dbReference>
<dbReference type="NCBIfam" id="NF003938">
    <property type="entry name" value="PRK05447.1-1"/>
    <property type="match status" value="1"/>
</dbReference>
<feature type="binding site" evidence="9">
    <location>
        <position position="152"/>
    </location>
    <ligand>
        <name>Mn(2+)</name>
        <dbReference type="ChEBI" id="CHEBI:29035"/>
    </ligand>
</feature>
<feature type="binding site" evidence="9">
    <location>
        <position position="10"/>
    </location>
    <ligand>
        <name>NADPH</name>
        <dbReference type="ChEBI" id="CHEBI:57783"/>
    </ligand>
</feature>
<feature type="binding site" evidence="9">
    <location>
        <position position="231"/>
    </location>
    <ligand>
        <name>Mn(2+)</name>
        <dbReference type="ChEBI" id="CHEBI:29035"/>
    </ligand>
</feature>
<feature type="binding site" evidence="9">
    <location>
        <position position="227"/>
    </location>
    <ligand>
        <name>1-deoxy-D-xylulose 5-phosphate</name>
        <dbReference type="ChEBI" id="CHEBI:57792"/>
    </ligand>
</feature>
<evidence type="ECO:0000256" key="5">
    <source>
        <dbReference type="ARBA" id="ARBA00023002"/>
    </source>
</evidence>
<dbReference type="InterPro" id="IPR013512">
    <property type="entry name" value="DXP_reductoisomerase_N"/>
</dbReference>
<keyword evidence="4 9" id="KW-0521">NADP</keyword>
<dbReference type="InterPro" id="IPR036169">
    <property type="entry name" value="DXPR_C_sf"/>
</dbReference>
<comment type="caution">
    <text evidence="9">Lacks conserved residue(s) required for the propagation of feature annotation.</text>
</comment>
<feature type="binding site" evidence="9">
    <location>
        <position position="222"/>
    </location>
    <ligand>
        <name>1-deoxy-D-xylulose 5-phosphate</name>
        <dbReference type="ChEBI" id="CHEBI:57792"/>
    </ligand>
</feature>
<dbReference type="Pfam" id="PF13288">
    <property type="entry name" value="DXPR_C"/>
    <property type="match status" value="1"/>
</dbReference>
<dbReference type="Pfam" id="PF08436">
    <property type="entry name" value="DXP_redisom_C"/>
    <property type="match status" value="1"/>
</dbReference>
<evidence type="ECO:0000259" key="12">
    <source>
        <dbReference type="Pfam" id="PF13288"/>
    </source>
</evidence>
<dbReference type="PANTHER" id="PTHR30525:SF0">
    <property type="entry name" value="1-DEOXY-D-XYLULOSE 5-PHOSPHATE REDUCTOISOMERASE, CHLOROPLASTIC"/>
    <property type="match status" value="1"/>
</dbReference>
<dbReference type="InterPro" id="IPR036291">
    <property type="entry name" value="NAD(P)-bd_dom_sf"/>
</dbReference>
<dbReference type="PIRSF" id="PIRSF006205">
    <property type="entry name" value="Dxp_reductismrs"/>
    <property type="match status" value="1"/>
</dbReference>
<gene>
    <name evidence="13" type="primary">ispC</name>
    <name evidence="9" type="synonym">dxr</name>
    <name evidence="13" type="ORF">J5V48_02440</name>
</gene>
<evidence type="ECO:0000256" key="2">
    <source>
        <dbReference type="ARBA" id="ARBA00006825"/>
    </source>
</evidence>
<dbReference type="SUPFAM" id="SSF69055">
    <property type="entry name" value="1-deoxy-D-xylulose-5-phosphate reductoisomerase, C-terminal domain"/>
    <property type="match status" value="1"/>
</dbReference>
<protein>
    <recommendedName>
        <fullName evidence="9">1-deoxy-D-xylulose 5-phosphate reductoisomerase</fullName>
        <shortName evidence="9">DXP reductoisomerase</shortName>
        <ecNumber evidence="9">1.1.1.267</ecNumber>
    </recommendedName>
    <alternativeName>
        <fullName evidence="9">1-deoxyxylulose-5-phosphate reductoisomerase</fullName>
    </alternativeName>
    <alternativeName>
        <fullName evidence="9">2-C-methyl-D-erythritol 4-phosphate synthase</fullName>
    </alternativeName>
</protein>
<feature type="domain" description="DXP reductoisomerase C-terminal" evidence="12">
    <location>
        <begin position="271"/>
        <end position="387"/>
    </location>
</feature>
<accession>A0ABS7DF66</accession>
<proteinExistence type="inferred from homology"/>
<feature type="domain" description="1-deoxy-D-xylulose 5-phosphate reductoisomerase C-terminal" evidence="11">
    <location>
        <begin position="146"/>
        <end position="239"/>
    </location>
</feature>
<organism evidence="13 14">
    <name type="scientific">Succinivibrio faecicola</name>
    <dbReference type="NCBI Taxonomy" id="2820300"/>
    <lineage>
        <taxon>Bacteria</taxon>
        <taxon>Pseudomonadati</taxon>
        <taxon>Pseudomonadota</taxon>
        <taxon>Gammaproteobacteria</taxon>
        <taxon>Aeromonadales</taxon>
        <taxon>Succinivibrionaceae</taxon>
        <taxon>Succinivibrio</taxon>
    </lineage>
</organism>